<protein>
    <submittedName>
        <fullName evidence="4">4-hydroxyphenylacetate isomerase</fullName>
    </submittedName>
</protein>
<dbReference type="InterPro" id="IPR012686">
    <property type="entry name" value="HPA_isomer/decarb_N"/>
</dbReference>
<dbReference type="PANTHER" id="PTHR42796:SF4">
    <property type="entry name" value="FUMARYLACETOACETATE HYDROLASE DOMAIN-CONTAINING PROTEIN 2A"/>
    <property type="match status" value="1"/>
</dbReference>
<dbReference type="GO" id="GO:0018800">
    <property type="term" value="F:5-oxopent-3-ene-1,2,5-tricarboxylate decarboxylase activity"/>
    <property type="evidence" value="ECO:0007669"/>
    <property type="project" value="InterPro"/>
</dbReference>
<feature type="domain" description="Fumarylacetoacetase-like C-terminal" evidence="3">
    <location>
        <begin position="47"/>
        <end position="252"/>
    </location>
</feature>
<proteinExistence type="inferred from homology"/>
<comment type="similarity">
    <text evidence="1">Belongs to the FAH family.</text>
</comment>
<dbReference type="Gene3D" id="3.90.850.10">
    <property type="entry name" value="Fumarylacetoacetase-like, C-terminal domain"/>
    <property type="match status" value="1"/>
</dbReference>
<dbReference type="InterPro" id="IPR051121">
    <property type="entry name" value="FAH"/>
</dbReference>
<evidence type="ECO:0000256" key="2">
    <source>
        <dbReference type="ARBA" id="ARBA00022723"/>
    </source>
</evidence>
<gene>
    <name evidence="4" type="ORF">CR194_04710</name>
</gene>
<evidence type="ECO:0000313" key="4">
    <source>
        <dbReference type="EMBL" id="PYZ94832.1"/>
    </source>
</evidence>
<dbReference type="RefSeq" id="WP_110608465.1">
    <property type="nucleotide sequence ID" value="NZ_PDOD01000001.1"/>
</dbReference>
<dbReference type="AlphaFoldDB" id="A0A323TI82"/>
<keyword evidence="4" id="KW-0413">Isomerase</keyword>
<evidence type="ECO:0000313" key="5">
    <source>
        <dbReference type="Proteomes" id="UP000248214"/>
    </source>
</evidence>
<reference evidence="4 5" key="1">
    <citation type="submission" date="2017-10" db="EMBL/GenBank/DDBJ databases">
        <title>Bacillus sp. nov., a halophilic bacterium isolated from a Keqin Lake.</title>
        <authorList>
            <person name="Wang H."/>
        </authorList>
    </citation>
    <scope>NUCLEOTIDE SEQUENCE [LARGE SCALE GENOMIC DNA]</scope>
    <source>
        <strain evidence="4 5">KQ-12</strain>
    </source>
</reference>
<organism evidence="4 5">
    <name type="scientific">Salipaludibacillus keqinensis</name>
    <dbReference type="NCBI Taxonomy" id="2045207"/>
    <lineage>
        <taxon>Bacteria</taxon>
        <taxon>Bacillati</taxon>
        <taxon>Bacillota</taxon>
        <taxon>Bacilli</taxon>
        <taxon>Bacillales</taxon>
        <taxon>Bacillaceae</taxon>
    </lineage>
</organism>
<dbReference type="PANTHER" id="PTHR42796">
    <property type="entry name" value="FUMARYLACETOACETATE HYDROLASE DOMAIN-CONTAINING PROTEIN 2A-RELATED"/>
    <property type="match status" value="1"/>
</dbReference>
<dbReference type="GO" id="GO:0046872">
    <property type="term" value="F:metal ion binding"/>
    <property type="evidence" value="ECO:0007669"/>
    <property type="project" value="UniProtKB-KW"/>
</dbReference>
<keyword evidence="2" id="KW-0479">Metal-binding</keyword>
<dbReference type="NCBIfam" id="TIGR02305">
    <property type="entry name" value="HpaG-N-term"/>
    <property type="match status" value="1"/>
</dbReference>
<evidence type="ECO:0000259" key="3">
    <source>
        <dbReference type="Pfam" id="PF01557"/>
    </source>
</evidence>
<comment type="caution">
    <text evidence="4">The sequence shown here is derived from an EMBL/GenBank/DDBJ whole genome shotgun (WGS) entry which is preliminary data.</text>
</comment>
<evidence type="ECO:0000256" key="1">
    <source>
        <dbReference type="ARBA" id="ARBA00010211"/>
    </source>
</evidence>
<dbReference type="InterPro" id="IPR036663">
    <property type="entry name" value="Fumarylacetoacetase_C_sf"/>
</dbReference>
<name>A0A323TI82_9BACI</name>
<sequence length="269" mass="29450">MVKAICQFNGLLQSSTVDIRPSTNEFTFKNQIFQANDGQLQIPVSGTIYGTALNYKGELAAMGDNLKEAPYNAPPIAPVLYIKPINTLSPHLAPIPLPNDEKELQVGAALGIVFKKTATQVKLESALDYVAGFTIVNDMSLPHESIHRPAIKQKARDGFCPIGPWIVHADEISEPDNLDITVYVNNELVQKNSTRNLIRNTKQLIEDVTEFMTLSEGDVLLVGTPENPPLVKEGDEIRINIEGMGALVNTVVSEKEASLLSGKTKEEMQ</sequence>
<dbReference type="InterPro" id="IPR011234">
    <property type="entry name" value="Fumarylacetoacetase-like_C"/>
</dbReference>
<dbReference type="GO" id="GO:0008704">
    <property type="term" value="F:5-carboxymethyl-2-hydroxymuconate delta-isomerase activity"/>
    <property type="evidence" value="ECO:0007669"/>
    <property type="project" value="InterPro"/>
</dbReference>
<dbReference type="GO" id="GO:0044281">
    <property type="term" value="P:small molecule metabolic process"/>
    <property type="evidence" value="ECO:0007669"/>
    <property type="project" value="UniProtKB-ARBA"/>
</dbReference>
<dbReference type="EMBL" id="PDOD01000001">
    <property type="protein sequence ID" value="PYZ94832.1"/>
    <property type="molecule type" value="Genomic_DNA"/>
</dbReference>
<dbReference type="OrthoDB" id="9805307at2"/>
<dbReference type="SUPFAM" id="SSF56529">
    <property type="entry name" value="FAH"/>
    <property type="match status" value="1"/>
</dbReference>
<accession>A0A323TI82</accession>
<dbReference type="Proteomes" id="UP000248214">
    <property type="component" value="Unassembled WGS sequence"/>
</dbReference>
<keyword evidence="5" id="KW-1185">Reference proteome</keyword>
<dbReference type="Pfam" id="PF01557">
    <property type="entry name" value="FAA_hydrolase"/>
    <property type="match status" value="1"/>
</dbReference>